<protein>
    <submittedName>
        <fullName evidence="3">SDR family oxidoreductase</fullName>
    </submittedName>
</protein>
<dbReference type="CDD" id="cd05265">
    <property type="entry name" value="SDR_a1"/>
    <property type="match status" value="1"/>
</dbReference>
<dbReference type="Gene3D" id="3.40.50.720">
    <property type="entry name" value="NAD(P)-binding Rossmann-like Domain"/>
    <property type="match status" value="1"/>
</dbReference>
<evidence type="ECO:0000313" key="3">
    <source>
        <dbReference type="EMBL" id="MCD1655389.1"/>
    </source>
</evidence>
<evidence type="ECO:0000313" key="4">
    <source>
        <dbReference type="Proteomes" id="UP001198163"/>
    </source>
</evidence>
<dbReference type="EMBL" id="JAINWA010000003">
    <property type="protein sequence ID" value="MCD1655389.1"/>
    <property type="molecule type" value="Genomic_DNA"/>
</dbReference>
<keyword evidence="4" id="KW-1185">Reference proteome</keyword>
<comment type="caution">
    <text evidence="3">The sequence shown here is derived from an EMBL/GenBank/DDBJ whole genome shotgun (WGS) entry which is preliminary data.</text>
</comment>
<reference evidence="3" key="1">
    <citation type="submission" date="2021-08" db="EMBL/GenBank/DDBJ databases">
        <title>Comparative analyses of Brucepasteria parasyntrophica and Teretinema zuelzerae.</title>
        <authorList>
            <person name="Song Y."/>
            <person name="Brune A."/>
        </authorList>
    </citation>
    <scope>NUCLEOTIDE SEQUENCE</scope>
    <source>
        <strain evidence="3">DSM 1903</strain>
    </source>
</reference>
<dbReference type="Proteomes" id="UP001198163">
    <property type="component" value="Unassembled WGS sequence"/>
</dbReference>
<sequence length="342" mass="38151">MKVLLIGGTGTISSAVAARAVSEGFEVFLLNRGTRGDRVCPGATVFQADIQSDEERVAELLKEHQFDIVADFIAFVPEQLERDVRLFAGKVTQFFFISSASAYQKPLGSYLITESTPLSNPLWEYSRNKIACENYLMEEYRKHGFPCTIVRPSHTYDERYLPVAVHGKKGSWQVIDRILKGKPVLVHGDGSSLWTLTHAEDFARAFCGLMGNPAAVGNTFHITSDESLPWDQIYDRIGSALGMSVQKYHVSTDFLAHCDPEFLGTLAGDKSHSVVFDNTKVKRLVPGYAARIRFDEGARRCVRYLLETPRAQVSDPEFDAFCDRVIACQEGARSAFFSSITR</sequence>
<comment type="similarity">
    <text evidence="1">Belongs to the NAD(P)-dependent epimerase/dehydratase family.</text>
</comment>
<dbReference type="PANTHER" id="PTHR43000">
    <property type="entry name" value="DTDP-D-GLUCOSE 4,6-DEHYDRATASE-RELATED"/>
    <property type="match status" value="1"/>
</dbReference>
<feature type="domain" description="NAD-dependent epimerase/dehydratase" evidence="2">
    <location>
        <begin position="3"/>
        <end position="217"/>
    </location>
</feature>
<evidence type="ECO:0000256" key="1">
    <source>
        <dbReference type="ARBA" id="ARBA00007637"/>
    </source>
</evidence>
<dbReference type="Pfam" id="PF01370">
    <property type="entry name" value="Epimerase"/>
    <property type="match status" value="1"/>
</dbReference>
<organism evidence="3 4">
    <name type="scientific">Teretinema zuelzerae</name>
    <dbReference type="NCBI Taxonomy" id="156"/>
    <lineage>
        <taxon>Bacteria</taxon>
        <taxon>Pseudomonadati</taxon>
        <taxon>Spirochaetota</taxon>
        <taxon>Spirochaetia</taxon>
        <taxon>Spirochaetales</taxon>
        <taxon>Treponemataceae</taxon>
        <taxon>Teretinema</taxon>
    </lineage>
</organism>
<dbReference type="SUPFAM" id="SSF51735">
    <property type="entry name" value="NAD(P)-binding Rossmann-fold domains"/>
    <property type="match status" value="1"/>
</dbReference>
<name>A0AAE3EIK5_9SPIR</name>
<dbReference type="AlphaFoldDB" id="A0AAE3EIK5"/>
<evidence type="ECO:0000259" key="2">
    <source>
        <dbReference type="Pfam" id="PF01370"/>
    </source>
</evidence>
<accession>A0AAE3EIK5</accession>
<gene>
    <name evidence="3" type="ORF">K7J14_11855</name>
</gene>
<dbReference type="InterPro" id="IPR001509">
    <property type="entry name" value="Epimerase_deHydtase"/>
</dbReference>
<proteinExistence type="inferred from homology"/>
<dbReference type="RefSeq" id="WP_230756484.1">
    <property type="nucleotide sequence ID" value="NZ_JAINWA010000003.1"/>
</dbReference>
<dbReference type="InterPro" id="IPR036291">
    <property type="entry name" value="NAD(P)-bd_dom_sf"/>
</dbReference>